<accession>A0A9W4SE39</accession>
<name>A0A9W4SE39_9GLOM</name>
<organism evidence="1 2">
    <name type="scientific">Funneliformis geosporum</name>
    <dbReference type="NCBI Taxonomy" id="1117311"/>
    <lineage>
        <taxon>Eukaryota</taxon>
        <taxon>Fungi</taxon>
        <taxon>Fungi incertae sedis</taxon>
        <taxon>Mucoromycota</taxon>
        <taxon>Glomeromycotina</taxon>
        <taxon>Glomeromycetes</taxon>
        <taxon>Glomerales</taxon>
        <taxon>Glomeraceae</taxon>
        <taxon>Funneliformis</taxon>
    </lineage>
</organism>
<keyword evidence="2" id="KW-1185">Reference proteome</keyword>
<protein>
    <submittedName>
        <fullName evidence="1">5268_t:CDS:1</fullName>
    </submittedName>
</protein>
<evidence type="ECO:0000313" key="1">
    <source>
        <dbReference type="EMBL" id="CAI2165215.1"/>
    </source>
</evidence>
<proteinExistence type="predicted"/>
<comment type="caution">
    <text evidence="1">The sequence shown here is derived from an EMBL/GenBank/DDBJ whole genome shotgun (WGS) entry which is preliminary data.</text>
</comment>
<dbReference type="Proteomes" id="UP001153678">
    <property type="component" value="Unassembled WGS sequence"/>
</dbReference>
<reference evidence="1" key="1">
    <citation type="submission" date="2022-08" db="EMBL/GenBank/DDBJ databases">
        <authorList>
            <person name="Kallberg Y."/>
            <person name="Tangrot J."/>
            <person name="Rosling A."/>
        </authorList>
    </citation>
    <scope>NUCLEOTIDE SEQUENCE</scope>
    <source>
        <strain evidence="1">Wild A</strain>
    </source>
</reference>
<sequence>MGSRSDYIGCFGCRRANFAVGDYLSGERVYYVAALNINPASKRRAHHLSTEARRRIPAENDMMLNSTIEYVTLWIN</sequence>
<dbReference type="AlphaFoldDB" id="A0A9W4SE39"/>
<gene>
    <name evidence="1" type="ORF">FWILDA_LOCUS1961</name>
</gene>
<dbReference type="EMBL" id="CAMKVN010000206">
    <property type="protein sequence ID" value="CAI2165215.1"/>
    <property type="molecule type" value="Genomic_DNA"/>
</dbReference>
<evidence type="ECO:0000313" key="2">
    <source>
        <dbReference type="Proteomes" id="UP001153678"/>
    </source>
</evidence>